<dbReference type="PANTHER" id="PTHR42756:SF1">
    <property type="entry name" value="TRANSCRIPTIONAL REPRESSOR OF EMRAB OPERON"/>
    <property type="match status" value="1"/>
</dbReference>
<dbReference type="InterPro" id="IPR000835">
    <property type="entry name" value="HTH_MarR-typ"/>
</dbReference>
<dbReference type="SMART" id="SM00347">
    <property type="entry name" value="HTH_MARR"/>
    <property type="match status" value="1"/>
</dbReference>
<evidence type="ECO:0000256" key="2">
    <source>
        <dbReference type="ARBA" id="ARBA00023125"/>
    </source>
</evidence>
<dbReference type="InterPro" id="IPR036388">
    <property type="entry name" value="WH-like_DNA-bd_sf"/>
</dbReference>
<evidence type="ECO:0000313" key="6">
    <source>
        <dbReference type="Proteomes" id="UP000046155"/>
    </source>
</evidence>
<dbReference type="InterPro" id="IPR036390">
    <property type="entry name" value="WH_DNA-bd_sf"/>
</dbReference>
<keyword evidence="1" id="KW-0805">Transcription regulation</keyword>
<keyword evidence="2" id="KW-0238">DNA-binding</keyword>
<evidence type="ECO:0000256" key="1">
    <source>
        <dbReference type="ARBA" id="ARBA00023015"/>
    </source>
</evidence>
<proteinExistence type="predicted"/>
<organism evidence="5 6">
    <name type="scientific">Syntrophaceticus schinkii</name>
    <dbReference type="NCBI Taxonomy" id="499207"/>
    <lineage>
        <taxon>Bacteria</taxon>
        <taxon>Bacillati</taxon>
        <taxon>Bacillota</taxon>
        <taxon>Clostridia</taxon>
        <taxon>Thermoanaerobacterales</taxon>
        <taxon>Thermoanaerobacterales Family III. Incertae Sedis</taxon>
        <taxon>Syntrophaceticus</taxon>
    </lineage>
</organism>
<evidence type="ECO:0000313" key="5">
    <source>
        <dbReference type="EMBL" id="CEO88882.1"/>
    </source>
</evidence>
<accession>A0A0B7MMF6</accession>
<dbReference type="PROSITE" id="PS50995">
    <property type="entry name" value="HTH_MARR_2"/>
    <property type="match status" value="1"/>
</dbReference>
<dbReference type="GO" id="GO:0003677">
    <property type="term" value="F:DNA binding"/>
    <property type="evidence" value="ECO:0007669"/>
    <property type="project" value="UniProtKB-KW"/>
</dbReference>
<evidence type="ECO:0000259" key="4">
    <source>
        <dbReference type="PROSITE" id="PS50995"/>
    </source>
</evidence>
<dbReference type="PRINTS" id="PR00598">
    <property type="entry name" value="HTHMARR"/>
</dbReference>
<evidence type="ECO:0000256" key="3">
    <source>
        <dbReference type="ARBA" id="ARBA00023163"/>
    </source>
</evidence>
<dbReference type="Pfam" id="PF01047">
    <property type="entry name" value="MarR"/>
    <property type="match status" value="1"/>
</dbReference>
<dbReference type="AlphaFoldDB" id="A0A0B7MMF6"/>
<dbReference type="OrthoDB" id="6400170at2"/>
<dbReference type="EMBL" id="CDRZ01000212">
    <property type="protein sequence ID" value="CEO88882.1"/>
    <property type="molecule type" value="Genomic_DNA"/>
</dbReference>
<keyword evidence="3" id="KW-0804">Transcription</keyword>
<dbReference type="GO" id="GO:0003700">
    <property type="term" value="F:DNA-binding transcription factor activity"/>
    <property type="evidence" value="ECO:0007669"/>
    <property type="project" value="InterPro"/>
</dbReference>
<name>A0A0B7MMF6_9FIRM</name>
<feature type="domain" description="HTH marR-type" evidence="4">
    <location>
        <begin position="6"/>
        <end position="138"/>
    </location>
</feature>
<dbReference type="Gene3D" id="1.10.10.10">
    <property type="entry name" value="Winged helix-like DNA-binding domain superfamily/Winged helix DNA-binding domain"/>
    <property type="match status" value="1"/>
</dbReference>
<dbReference type="Proteomes" id="UP000046155">
    <property type="component" value="Unassembled WGS sequence"/>
</dbReference>
<protein>
    <submittedName>
        <fullName evidence="5">Transcriptional regulator, MarR family</fullName>
    </submittedName>
</protein>
<gene>
    <name evidence="5" type="ORF">SSCH_290027</name>
</gene>
<dbReference type="PANTHER" id="PTHR42756">
    <property type="entry name" value="TRANSCRIPTIONAL REGULATOR, MARR"/>
    <property type="match status" value="1"/>
</dbReference>
<reference evidence="6" key="1">
    <citation type="submission" date="2015-01" db="EMBL/GenBank/DDBJ databases">
        <authorList>
            <person name="Manzoor Shahid"/>
            <person name="Zubair Saima"/>
        </authorList>
    </citation>
    <scope>NUCLEOTIDE SEQUENCE [LARGE SCALE GENOMIC DNA]</scope>
    <source>
        <strain evidence="6">Sp3</strain>
    </source>
</reference>
<keyword evidence="6" id="KW-1185">Reference proteome</keyword>
<sequence>MNGQESHSLYRVFCQVVRFHYYRTYTLLEKIGVYPGQHPLLFSLAKKGGQSQKELAEKLHIKAATMTVMLNRLEKSELIKRCADDDDRRVSRVYLTEKGRKTSREVKKALKTIDEECFGNFTAEERDLLRKFLMQMRDNLLKTIDQ</sequence>
<dbReference type="SUPFAM" id="SSF46785">
    <property type="entry name" value="Winged helix' DNA-binding domain"/>
    <property type="match status" value="1"/>
</dbReference>